<sequence length="472" mass="51593">MATDTDINPQLLVQSMATDQNKHKPDTTDKVSATRGSKKPKKSKNSDEEIYELVGRKLVCLAHPFASPQMVLCVGLKYDKSCEGEIEMTGEEMAHQLDIYHAILVHLLYLQGDLKTPGRIHQKDMDEICTWITRGMSEQRSTDLGAVKHTGLSYLMPNHEAKVDKSDRGFNHVQLTQMLCPRKKLIVFDKDPDAIIGALQDGQINATASNWPTIFYMDSVYDLEDRLKGLFCGHTVFQFYMHLFISPSATAADTIIAYVHVVLYFTLTTAPHWCTIVGQVDLDEMALLIIEMFADPDDWTWSILAWWNKCAFSKATALVKDKADSDDDITAIHAQCTRKAKRLICHVPAGYEFMTPPPEESSGSASTTSATLPTSASSTSLSTSTASTSVSATFSTTGAAEDSDLSPPPLDNKLDGPLTHKGTDPTPPNIASTSACTANTMPSATSNLTTGLAKSKKKGSTGKKTRGRKNGF</sequence>
<feature type="region of interest" description="Disordered" evidence="1">
    <location>
        <begin position="1"/>
        <end position="47"/>
    </location>
</feature>
<feature type="compositionally biased region" description="Polar residues" evidence="1">
    <location>
        <begin position="429"/>
        <end position="447"/>
    </location>
</feature>
<dbReference type="Proteomes" id="UP000053989">
    <property type="component" value="Unassembled WGS sequence"/>
</dbReference>
<feature type="region of interest" description="Disordered" evidence="1">
    <location>
        <begin position="355"/>
        <end position="383"/>
    </location>
</feature>
<feature type="compositionally biased region" description="Low complexity" evidence="1">
    <location>
        <begin position="361"/>
        <end position="383"/>
    </location>
</feature>
<dbReference type="STRING" id="1036808.A0A0C3D8H2"/>
<keyword evidence="3" id="KW-1185">Reference proteome</keyword>
<reference evidence="3" key="2">
    <citation type="submission" date="2015-01" db="EMBL/GenBank/DDBJ databases">
        <title>Evolutionary Origins and Diversification of the Mycorrhizal Mutualists.</title>
        <authorList>
            <consortium name="DOE Joint Genome Institute"/>
            <consortium name="Mycorrhizal Genomics Consortium"/>
            <person name="Kohler A."/>
            <person name="Kuo A."/>
            <person name="Nagy L.G."/>
            <person name="Floudas D."/>
            <person name="Copeland A."/>
            <person name="Barry K.W."/>
            <person name="Cichocki N."/>
            <person name="Veneault-Fourrey C."/>
            <person name="LaButti K."/>
            <person name="Lindquist E.A."/>
            <person name="Lipzen A."/>
            <person name="Lundell T."/>
            <person name="Morin E."/>
            <person name="Murat C."/>
            <person name="Riley R."/>
            <person name="Ohm R."/>
            <person name="Sun H."/>
            <person name="Tunlid A."/>
            <person name="Henrissat B."/>
            <person name="Grigoriev I.V."/>
            <person name="Hibbett D.S."/>
            <person name="Martin F."/>
        </authorList>
    </citation>
    <scope>NUCLEOTIDE SEQUENCE [LARGE SCALE GENOMIC DNA]</scope>
    <source>
        <strain evidence="3">Foug A</strain>
    </source>
</reference>
<name>A0A0C3D8H2_9AGAM</name>
<dbReference type="EMBL" id="KN822202">
    <property type="protein sequence ID" value="KIM52689.1"/>
    <property type="molecule type" value="Genomic_DNA"/>
</dbReference>
<evidence type="ECO:0000313" key="3">
    <source>
        <dbReference type="Proteomes" id="UP000053989"/>
    </source>
</evidence>
<feature type="compositionally biased region" description="Basic residues" evidence="1">
    <location>
        <begin position="454"/>
        <end position="472"/>
    </location>
</feature>
<feature type="region of interest" description="Disordered" evidence="1">
    <location>
        <begin position="395"/>
        <end position="472"/>
    </location>
</feature>
<protein>
    <submittedName>
        <fullName evidence="2">Uncharacterized protein</fullName>
    </submittedName>
</protein>
<dbReference type="OrthoDB" id="3220614at2759"/>
<evidence type="ECO:0000256" key="1">
    <source>
        <dbReference type="SAM" id="MobiDB-lite"/>
    </source>
</evidence>
<dbReference type="InParanoid" id="A0A0C3D8H2"/>
<gene>
    <name evidence="2" type="ORF">SCLCIDRAFT_32442</name>
</gene>
<dbReference type="HOGENOM" id="CLU_042183_0_0_1"/>
<organism evidence="2 3">
    <name type="scientific">Scleroderma citrinum Foug A</name>
    <dbReference type="NCBI Taxonomy" id="1036808"/>
    <lineage>
        <taxon>Eukaryota</taxon>
        <taxon>Fungi</taxon>
        <taxon>Dikarya</taxon>
        <taxon>Basidiomycota</taxon>
        <taxon>Agaricomycotina</taxon>
        <taxon>Agaricomycetes</taxon>
        <taxon>Agaricomycetidae</taxon>
        <taxon>Boletales</taxon>
        <taxon>Sclerodermatineae</taxon>
        <taxon>Sclerodermataceae</taxon>
        <taxon>Scleroderma</taxon>
    </lineage>
</organism>
<proteinExistence type="predicted"/>
<feature type="compositionally biased region" description="Polar residues" evidence="1">
    <location>
        <begin position="1"/>
        <end position="19"/>
    </location>
</feature>
<dbReference type="Pfam" id="PF20414">
    <property type="entry name" value="DUF6698"/>
    <property type="match status" value="1"/>
</dbReference>
<evidence type="ECO:0000313" key="2">
    <source>
        <dbReference type="EMBL" id="KIM52689.1"/>
    </source>
</evidence>
<accession>A0A0C3D8H2</accession>
<dbReference type="InterPro" id="IPR046521">
    <property type="entry name" value="DUF6698"/>
</dbReference>
<reference evidence="2 3" key="1">
    <citation type="submission" date="2014-04" db="EMBL/GenBank/DDBJ databases">
        <authorList>
            <consortium name="DOE Joint Genome Institute"/>
            <person name="Kuo A."/>
            <person name="Kohler A."/>
            <person name="Nagy L.G."/>
            <person name="Floudas D."/>
            <person name="Copeland A."/>
            <person name="Barry K.W."/>
            <person name="Cichocki N."/>
            <person name="Veneault-Fourrey C."/>
            <person name="LaButti K."/>
            <person name="Lindquist E.A."/>
            <person name="Lipzen A."/>
            <person name="Lundell T."/>
            <person name="Morin E."/>
            <person name="Murat C."/>
            <person name="Sun H."/>
            <person name="Tunlid A."/>
            <person name="Henrissat B."/>
            <person name="Grigoriev I.V."/>
            <person name="Hibbett D.S."/>
            <person name="Martin F."/>
            <person name="Nordberg H.P."/>
            <person name="Cantor M.N."/>
            <person name="Hua S.X."/>
        </authorList>
    </citation>
    <scope>NUCLEOTIDE SEQUENCE [LARGE SCALE GENOMIC DNA]</scope>
    <source>
        <strain evidence="2 3">Foug A</strain>
    </source>
</reference>
<feature type="compositionally biased region" description="Basic and acidic residues" evidence="1">
    <location>
        <begin position="20"/>
        <end position="29"/>
    </location>
</feature>
<dbReference type="AlphaFoldDB" id="A0A0C3D8H2"/>